<name>A0A6P2CCB4_9NOCA</name>
<dbReference type="PANTHER" id="PTHR43265">
    <property type="entry name" value="ESTERASE ESTD"/>
    <property type="match status" value="1"/>
</dbReference>
<dbReference type="Gene3D" id="3.40.50.1820">
    <property type="entry name" value="alpha/beta hydrolase"/>
    <property type="match status" value="1"/>
</dbReference>
<reference evidence="2 3" key="1">
    <citation type="submission" date="2018-07" db="EMBL/GenBank/DDBJ databases">
        <title>Genome sequence of Rhodococcus rhodnii ATCC 35071 from Rhodnius prolixus.</title>
        <authorList>
            <person name="Patel V."/>
            <person name="Vogel K.J."/>
        </authorList>
    </citation>
    <scope>NUCLEOTIDE SEQUENCE [LARGE SCALE GENOMIC DNA]</scope>
    <source>
        <strain evidence="2 3">ATCC 35071</strain>
    </source>
</reference>
<dbReference type="SUPFAM" id="SSF53474">
    <property type="entry name" value="alpha/beta-Hydrolases"/>
    <property type="match status" value="1"/>
</dbReference>
<dbReference type="RefSeq" id="WP_010839512.1">
    <property type="nucleotide sequence ID" value="NZ_QRCM01000001.1"/>
</dbReference>
<organism evidence="2 3">
    <name type="scientific">Rhodococcus rhodnii</name>
    <dbReference type="NCBI Taxonomy" id="38312"/>
    <lineage>
        <taxon>Bacteria</taxon>
        <taxon>Bacillati</taxon>
        <taxon>Actinomycetota</taxon>
        <taxon>Actinomycetes</taxon>
        <taxon>Mycobacteriales</taxon>
        <taxon>Nocardiaceae</taxon>
        <taxon>Rhodococcus</taxon>
    </lineage>
</organism>
<protein>
    <submittedName>
        <fullName evidence="2">Alpha/beta hydrolase</fullName>
    </submittedName>
</protein>
<dbReference type="Proteomes" id="UP000471120">
    <property type="component" value="Unassembled WGS sequence"/>
</dbReference>
<dbReference type="EMBL" id="QRCM01000001">
    <property type="protein sequence ID" value="TXG90185.1"/>
    <property type="molecule type" value="Genomic_DNA"/>
</dbReference>
<comment type="caution">
    <text evidence="2">The sequence shown here is derived from an EMBL/GenBank/DDBJ whole genome shotgun (WGS) entry which is preliminary data.</text>
</comment>
<evidence type="ECO:0000313" key="2">
    <source>
        <dbReference type="EMBL" id="TXG90185.1"/>
    </source>
</evidence>
<dbReference type="PANTHER" id="PTHR43265:SF1">
    <property type="entry name" value="ESTERASE ESTD"/>
    <property type="match status" value="1"/>
</dbReference>
<keyword evidence="2" id="KW-0378">Hydrolase</keyword>
<dbReference type="AlphaFoldDB" id="A0A6P2CCB4"/>
<gene>
    <name evidence="2" type="ORF">DW322_08065</name>
</gene>
<dbReference type="InterPro" id="IPR053145">
    <property type="entry name" value="AB_hydrolase_Est10"/>
</dbReference>
<dbReference type="GO" id="GO:0052689">
    <property type="term" value="F:carboxylic ester hydrolase activity"/>
    <property type="evidence" value="ECO:0007669"/>
    <property type="project" value="TreeGrafter"/>
</dbReference>
<dbReference type="InterPro" id="IPR029058">
    <property type="entry name" value="AB_hydrolase_fold"/>
</dbReference>
<feature type="domain" description="AB hydrolase-1" evidence="1">
    <location>
        <begin position="70"/>
        <end position="220"/>
    </location>
</feature>
<accession>A0A6P2CCB4</accession>
<dbReference type="InterPro" id="IPR000073">
    <property type="entry name" value="AB_hydrolase_1"/>
</dbReference>
<evidence type="ECO:0000259" key="1">
    <source>
        <dbReference type="Pfam" id="PF12697"/>
    </source>
</evidence>
<sequence length="331" mass="34586">MADTRFTERDLTFDIDAPVRDDVVTHHATLTLPEGEGPFPAALLVAGSGPTDRNGDSALLPGSIGTLRMLAHLLAEHGFASLRYDKLGSGETGLGPYDIDDIAELGFTSAFVDPAAEALRVLADEDTVDGSKILVIGHSDGALVGLELAVRGAGVHGLALIEPLAVRLLDLLTDQIAAQLDAVTAAGALPVSAADELRVALAGAVESLRTDGTVSDDLPEPLQNAGIVQANAKALAEEDSLDPRELAGKLPAGTPVLTSASEKDVQVRLSDVDGLDAALTHTALVPVRMRTANHVLKDVGDAQSTGADYTQDLPWSREFTEPFGEWLDSIR</sequence>
<evidence type="ECO:0000313" key="3">
    <source>
        <dbReference type="Proteomes" id="UP000471120"/>
    </source>
</evidence>
<dbReference type="Pfam" id="PF12697">
    <property type="entry name" value="Abhydrolase_6"/>
    <property type="match status" value="1"/>
</dbReference>
<proteinExistence type="predicted"/>